<comment type="caution">
    <text evidence="2">The sequence shown here is derived from an EMBL/GenBank/DDBJ whole genome shotgun (WGS) entry which is preliminary data.</text>
</comment>
<feature type="compositionally biased region" description="Basic and acidic residues" evidence="1">
    <location>
        <begin position="493"/>
        <end position="503"/>
    </location>
</feature>
<feature type="compositionally biased region" description="Basic residues" evidence="1">
    <location>
        <begin position="459"/>
        <end position="468"/>
    </location>
</feature>
<feature type="compositionally biased region" description="Basic and acidic residues" evidence="1">
    <location>
        <begin position="469"/>
        <end position="482"/>
    </location>
</feature>
<dbReference type="PANTHER" id="PTHR37827:SF1">
    <property type="entry name" value="HNH DOMAIN-CONTAINING PROTEIN"/>
    <property type="match status" value="1"/>
</dbReference>
<feature type="compositionally biased region" description="Polar residues" evidence="1">
    <location>
        <begin position="183"/>
        <end position="200"/>
    </location>
</feature>
<evidence type="ECO:0000313" key="3">
    <source>
        <dbReference type="Proteomes" id="UP000076584"/>
    </source>
</evidence>
<organism evidence="2 3">
    <name type="scientific">Colletotrichum incanum</name>
    <name type="common">Soybean anthracnose fungus</name>
    <dbReference type="NCBI Taxonomy" id="1573173"/>
    <lineage>
        <taxon>Eukaryota</taxon>
        <taxon>Fungi</taxon>
        <taxon>Dikarya</taxon>
        <taxon>Ascomycota</taxon>
        <taxon>Pezizomycotina</taxon>
        <taxon>Sordariomycetes</taxon>
        <taxon>Hypocreomycetidae</taxon>
        <taxon>Glomerellales</taxon>
        <taxon>Glomerellaceae</taxon>
        <taxon>Colletotrichum</taxon>
        <taxon>Colletotrichum spaethianum species complex</taxon>
    </lineage>
</organism>
<protein>
    <submittedName>
        <fullName evidence="2">Uncharacterized protein</fullName>
    </submittedName>
</protein>
<feature type="region of interest" description="Disordered" evidence="1">
    <location>
        <begin position="106"/>
        <end position="321"/>
    </location>
</feature>
<feature type="compositionally biased region" description="Basic and acidic residues" evidence="1">
    <location>
        <begin position="286"/>
        <end position="316"/>
    </location>
</feature>
<reference evidence="2 3" key="1">
    <citation type="submission" date="2015-06" db="EMBL/GenBank/DDBJ databases">
        <title>Survival trade-offs in plant roots during colonization by closely related pathogenic and mutualistic fungi.</title>
        <authorList>
            <person name="Hacquard S."/>
            <person name="Kracher B."/>
            <person name="Hiruma K."/>
            <person name="Weinman A."/>
            <person name="Muench P."/>
            <person name="Garrido Oter R."/>
            <person name="Ver Loren van Themaat E."/>
            <person name="Dallerey J.-F."/>
            <person name="Damm U."/>
            <person name="Henrissat B."/>
            <person name="Lespinet O."/>
            <person name="Thon M."/>
            <person name="Kemen E."/>
            <person name="McHardy A.C."/>
            <person name="Schulze-Lefert P."/>
            <person name="O'Connell R.J."/>
        </authorList>
    </citation>
    <scope>NUCLEOTIDE SEQUENCE [LARGE SCALE GENOMIC DNA]</scope>
    <source>
        <strain evidence="2 3">MAFF 238704</strain>
    </source>
</reference>
<dbReference type="AlphaFoldDB" id="A0A166QYK7"/>
<feature type="compositionally biased region" description="Polar residues" evidence="1">
    <location>
        <begin position="113"/>
        <end position="122"/>
    </location>
</feature>
<name>A0A166QYK7_COLIC</name>
<keyword evidence="3" id="KW-1185">Reference proteome</keyword>
<feature type="region of interest" description="Disordered" evidence="1">
    <location>
        <begin position="547"/>
        <end position="631"/>
    </location>
</feature>
<dbReference type="EMBL" id="LFIW01002504">
    <property type="protein sequence ID" value="KZL68520.1"/>
    <property type="molecule type" value="Genomic_DNA"/>
</dbReference>
<evidence type="ECO:0000313" key="2">
    <source>
        <dbReference type="EMBL" id="KZL68520.1"/>
    </source>
</evidence>
<feature type="compositionally biased region" description="Basic and acidic residues" evidence="1">
    <location>
        <begin position="562"/>
        <end position="578"/>
    </location>
</feature>
<proteinExistence type="predicted"/>
<evidence type="ECO:0000256" key="1">
    <source>
        <dbReference type="SAM" id="MobiDB-lite"/>
    </source>
</evidence>
<gene>
    <name evidence="2" type="ORF">CI238_00149</name>
</gene>
<dbReference type="PANTHER" id="PTHR37827">
    <property type="entry name" value="TUDOR DOMAIN-CONTAINING PROTEIN"/>
    <property type="match status" value="1"/>
</dbReference>
<dbReference type="STRING" id="1573173.A0A166QYK7"/>
<feature type="region of interest" description="Disordered" evidence="1">
    <location>
        <begin position="334"/>
        <end position="359"/>
    </location>
</feature>
<dbReference type="Proteomes" id="UP000076584">
    <property type="component" value="Unassembled WGS sequence"/>
</dbReference>
<sequence>MLILSLVAKSTTSRGRIRVEHGSLGCTFSIRQLTCCRRLCGAEAADDHEPHATSHTLTTTGEDNESRSKIVTNKVKEYNTPQKTPEATVWGSFAGNPFRPRPIAGAPGVKNGPNGSISQTKAMRTPVTPPRKQENGKWGMFYSQQVQGPALDPKVRRKQRQRGLRGPPKYAPAPRWSPDDLPSGQSTERWGASNVLQNLGNPKHRRLGAGSSVTRTAERDEAAANDALETPSLLADDTLGEGQGSTAETAAPENPRKPAQPPGVQKWGGFNWQWRTALTCGGGEGSARRHLEQRETDASRAKDGTKPEERCNDTSQDRPLLTLLERKATSTLGMNSGSLVRGAETKTQAQGKPGIAPDFFTGRDIVTRIQRDQARTQNAPTMIEPTELHSGNTSLLSTREEFISLMRGVDTEKPPITATFRSKTRSSKSEDRATVLTKEEVVAFIHGTQDLGMQATQRGRSRRGRRNGPAKDKSEDIPKQDKPPAYPASHATTRYERKGKRDINTPTKEGFAFLSQGNETSKQPFAKPSTDVLTKAEVLSYLQVPEASPLLKHSGTRKHQEKHTSRDEPKHNRPEKRLSKSAVNRNQQSIGSTGSPSIHEEIERHFRKSRSTNFERFSDKHSANDLSQRTTGDYVRDWPSWIEMLLTTQDTPSVRSGDCSLCLRHTTGITRHHVYPRGVTSRLPHWFTWRQRNRILELCQPCHIGLHHVFNNALLAMKYHSVDRIVSEPLIKSWLSFAQHHSVEDMRQLMLPRTRAAHILADAGFMAAVETALDRIWTENLFPSEHILGGDRRRALRAAVRKAGAPQNTFVEHIQRVMQKRPEWASWYRYVFLTGNKHEQRKLFRNKSRRLRRGR</sequence>
<feature type="region of interest" description="Disordered" evidence="1">
    <location>
        <begin position="45"/>
        <end position="66"/>
    </location>
</feature>
<accession>A0A166QYK7</accession>
<feature type="compositionally biased region" description="Polar residues" evidence="1">
    <location>
        <begin position="581"/>
        <end position="596"/>
    </location>
</feature>
<feature type="region of interest" description="Disordered" evidence="1">
    <location>
        <begin position="447"/>
        <end position="505"/>
    </location>
</feature>